<dbReference type="AlphaFoldDB" id="A0A1E5WK83"/>
<dbReference type="Pfam" id="PF07762">
    <property type="entry name" value="DUF1618"/>
    <property type="match status" value="1"/>
</dbReference>
<dbReference type="EMBL" id="LWDX02004163">
    <property type="protein sequence ID" value="OEL37797.1"/>
    <property type="molecule type" value="Genomic_DNA"/>
</dbReference>
<dbReference type="Pfam" id="PF03080">
    <property type="entry name" value="Neprosin"/>
    <property type="match status" value="1"/>
</dbReference>
<accession>A0A1E5WK83</accession>
<dbReference type="PANTHER" id="PTHR33074:SF129">
    <property type="entry name" value="DUF1618 DOMAIN-CONTAINING PROTEIN"/>
    <property type="match status" value="1"/>
</dbReference>
<gene>
    <name evidence="3" type="ORF">BAE44_0001184</name>
</gene>
<protein>
    <recommendedName>
        <fullName evidence="5">DUF1618 domain-containing protein</fullName>
    </recommendedName>
</protein>
<dbReference type="InterPro" id="IPR011676">
    <property type="entry name" value="DUF1618"/>
</dbReference>
<dbReference type="InterPro" id="IPR004314">
    <property type="entry name" value="Neprosin"/>
</dbReference>
<dbReference type="Proteomes" id="UP000095767">
    <property type="component" value="Unassembled WGS sequence"/>
</dbReference>
<proteinExistence type="predicted"/>
<sequence length="431" mass="47987">LYNNRDVRFFTYSTRDVNNSPGCYNLQCPGFVPASGAALVPGQAVAPPSVYGEERYYVTISLNKDPNSGDWVVYRHDLETPSYLGHFPGAARPPLLTLLPGCYVSTQYERDKGVRQDPTRSYSPRSLDKKDNAVLRRGEGELLVAQLEVMHDEGPHDKAEVCVLRHGLEWELKRLPIVHHGGGELQQWPEIEAAVAVDNGFMCWVDYVSGIFVCDMQPDSSSKVLYVPLPVPPPDSARRCRSDDRPHLPDCHNLAAAGPDAVRLVSVAPCCCCGGPGKTSCERSRFAFNVTTWTLTLRIEGPMTWVKNGVLDCNELWQLPNYVNLPRVAPEYPIVLCENHYDIDGADKTVKVFENEREAIAAPIKADLATNKAAWDKQTKVPEFEASKAVAIRKAELMEVKCKKALRLTEKLKAEQLSMATVQYDTQVKKA</sequence>
<comment type="caution">
    <text evidence="3">The sequence shown here is derived from an EMBL/GenBank/DDBJ whole genome shotgun (WGS) entry which is preliminary data.</text>
</comment>
<evidence type="ECO:0000313" key="4">
    <source>
        <dbReference type="Proteomes" id="UP000095767"/>
    </source>
</evidence>
<feature type="non-terminal residue" evidence="3">
    <location>
        <position position="1"/>
    </location>
</feature>
<name>A0A1E5WK83_9POAL</name>
<evidence type="ECO:0000259" key="2">
    <source>
        <dbReference type="Pfam" id="PF07762"/>
    </source>
</evidence>
<evidence type="ECO:0000259" key="1">
    <source>
        <dbReference type="Pfam" id="PF03080"/>
    </source>
</evidence>
<reference evidence="3 4" key="1">
    <citation type="submission" date="2016-09" db="EMBL/GenBank/DDBJ databases">
        <title>The draft genome of Dichanthelium oligosanthes: A C3 panicoid grass species.</title>
        <authorList>
            <person name="Studer A.J."/>
            <person name="Schnable J.C."/>
            <person name="Brutnell T.P."/>
        </authorList>
    </citation>
    <scope>NUCLEOTIDE SEQUENCE [LARGE SCALE GENOMIC DNA]</scope>
    <source>
        <strain evidence="4">cv. Kellogg 1175</strain>
        <tissue evidence="3">Leaf</tissue>
    </source>
</reference>
<feature type="domain" description="Neprosin PEP catalytic" evidence="1">
    <location>
        <begin position="1"/>
        <end position="89"/>
    </location>
</feature>
<organism evidence="3 4">
    <name type="scientific">Dichanthelium oligosanthes</name>
    <dbReference type="NCBI Taxonomy" id="888268"/>
    <lineage>
        <taxon>Eukaryota</taxon>
        <taxon>Viridiplantae</taxon>
        <taxon>Streptophyta</taxon>
        <taxon>Embryophyta</taxon>
        <taxon>Tracheophyta</taxon>
        <taxon>Spermatophyta</taxon>
        <taxon>Magnoliopsida</taxon>
        <taxon>Liliopsida</taxon>
        <taxon>Poales</taxon>
        <taxon>Poaceae</taxon>
        <taxon>PACMAD clade</taxon>
        <taxon>Panicoideae</taxon>
        <taxon>Panicodae</taxon>
        <taxon>Paniceae</taxon>
        <taxon>Dichantheliinae</taxon>
        <taxon>Dichanthelium</taxon>
    </lineage>
</organism>
<feature type="domain" description="DUF1618" evidence="2">
    <location>
        <begin position="204"/>
        <end position="340"/>
    </location>
</feature>
<dbReference type="PANTHER" id="PTHR33074">
    <property type="entry name" value="EXPRESSED PROTEIN-RELATED"/>
    <property type="match status" value="1"/>
</dbReference>
<dbReference type="OrthoDB" id="596210at2759"/>
<keyword evidence="4" id="KW-1185">Reference proteome</keyword>
<evidence type="ECO:0000313" key="3">
    <source>
        <dbReference type="EMBL" id="OEL37797.1"/>
    </source>
</evidence>
<evidence type="ECO:0008006" key="5">
    <source>
        <dbReference type="Google" id="ProtNLM"/>
    </source>
</evidence>